<reference evidence="7" key="2">
    <citation type="submission" date="2025-08" db="UniProtKB">
        <authorList>
            <consortium name="Ensembl"/>
        </authorList>
    </citation>
    <scope>IDENTIFICATION</scope>
</reference>
<dbReference type="GO" id="GO:0001530">
    <property type="term" value="F:lipopolysaccharide binding"/>
    <property type="evidence" value="ECO:0007669"/>
    <property type="project" value="TreeGrafter"/>
</dbReference>
<evidence type="ECO:0000256" key="1">
    <source>
        <dbReference type="ARBA" id="ARBA00004613"/>
    </source>
</evidence>
<evidence type="ECO:0000259" key="6">
    <source>
        <dbReference type="Pfam" id="PF01273"/>
    </source>
</evidence>
<dbReference type="InterPro" id="IPR052507">
    <property type="entry name" value="BPI_fold-antibacterial"/>
</dbReference>
<sequence length="223" mass="24442">NNIGSYLVLGAWELLHKLCTTLNGDCFSAIFEQLKTDFVFPQESNTNEEAQEKTKDTKNLLEQLISGIFQAVYVLTGVNISNLHILDITLDATSENSADVKIPITADITVKPTLLDEIIHLDLNLVLKFSVRVENDAKTGVSKVVMEECRNDQHSISLTVLGSLLNRVVNSMDNLVNEVLSLLMHYESSLVCNRNAPYSVAGGLSHGSRHPASLGNLVCGSHH</sequence>
<dbReference type="PANTHER" id="PTHR47145:SF1">
    <property type="entry name" value="BPI FOLD-CONTAINING FAMILY A MEMBER 2"/>
    <property type="match status" value="1"/>
</dbReference>
<dbReference type="Gene3D" id="3.15.10.10">
    <property type="entry name" value="Bactericidal permeability-increasing protein, domain 1"/>
    <property type="match status" value="1"/>
</dbReference>
<comment type="similarity">
    <text evidence="2">Belongs to the BPI/LBP/Plunc superfamily. Plunc family.</text>
</comment>
<dbReference type="InterPro" id="IPR017942">
    <property type="entry name" value="Lipid-bd_serum_glycop_N"/>
</dbReference>
<evidence type="ECO:0000256" key="2">
    <source>
        <dbReference type="ARBA" id="ARBA00009020"/>
    </source>
</evidence>
<accession>A0A8C2QW92</accession>
<organism evidence="7">
    <name type="scientific">Capra hircus</name>
    <name type="common">Goat</name>
    <dbReference type="NCBI Taxonomy" id="9925"/>
    <lineage>
        <taxon>Eukaryota</taxon>
        <taxon>Metazoa</taxon>
        <taxon>Chordata</taxon>
        <taxon>Craniata</taxon>
        <taxon>Vertebrata</taxon>
        <taxon>Euteleostomi</taxon>
        <taxon>Mammalia</taxon>
        <taxon>Eutheria</taxon>
        <taxon>Laurasiatheria</taxon>
        <taxon>Artiodactyla</taxon>
        <taxon>Ruminantia</taxon>
        <taxon>Pecora</taxon>
        <taxon>Bovidae</taxon>
        <taxon>Caprinae</taxon>
        <taxon>Capra</taxon>
    </lineage>
</organism>
<dbReference type="SUPFAM" id="SSF55394">
    <property type="entry name" value="Bactericidal permeability-increasing protein, BPI"/>
    <property type="match status" value="1"/>
</dbReference>
<protein>
    <recommendedName>
        <fullName evidence="6">Lipid-binding serum glycoprotein N-terminal domain-containing protein</fullName>
    </recommendedName>
</protein>
<keyword evidence="4" id="KW-0732">Signal</keyword>
<proteinExistence type="inferred from homology"/>
<feature type="domain" description="Lipid-binding serum glycoprotein N-terminal" evidence="6">
    <location>
        <begin position="61"/>
        <end position="185"/>
    </location>
</feature>
<dbReference type="InterPro" id="IPR017943">
    <property type="entry name" value="Bactericidal_perm-incr_a/b_dom"/>
</dbReference>
<evidence type="ECO:0000256" key="3">
    <source>
        <dbReference type="ARBA" id="ARBA00022525"/>
    </source>
</evidence>
<dbReference type="Ensembl" id="ENSCHIT00010017794.1">
    <property type="protein sequence ID" value="ENSCHIP00010012568.1"/>
    <property type="gene ID" value="ENSCHIG00010009315.1"/>
</dbReference>
<name>A0A8C2QW92_CAPHI</name>
<reference evidence="7" key="1">
    <citation type="submission" date="2019-03" db="EMBL/GenBank/DDBJ databases">
        <title>Genome sequencing and reference-guided assembly of Black Bengal Goat (Capra hircus).</title>
        <authorList>
            <person name="Siddiki A.Z."/>
            <person name="Baten A."/>
            <person name="Billah M."/>
            <person name="Alam M.A.U."/>
            <person name="Shawrob K.S.M."/>
            <person name="Saha S."/>
            <person name="Chowdhury M."/>
            <person name="Rahman A.H."/>
            <person name="Stear M."/>
            <person name="Miah G."/>
            <person name="Das G.B."/>
            <person name="Hossain M.M."/>
            <person name="Kumkum M."/>
            <person name="Islam M.S."/>
            <person name="Mollah A.M."/>
            <person name="Ahsan A."/>
            <person name="Tusar F."/>
            <person name="Khan M.K.I."/>
        </authorList>
    </citation>
    <scope>NUCLEOTIDE SEQUENCE [LARGE SCALE GENOMIC DNA]</scope>
</reference>
<dbReference type="GO" id="GO:0030141">
    <property type="term" value="C:secretory granule"/>
    <property type="evidence" value="ECO:0007669"/>
    <property type="project" value="TreeGrafter"/>
</dbReference>
<keyword evidence="5" id="KW-1015">Disulfide bond</keyword>
<comment type="subcellular location">
    <subcellularLocation>
        <location evidence="1">Secreted</location>
    </subcellularLocation>
</comment>
<dbReference type="AlphaFoldDB" id="A0A8C2QW92"/>
<evidence type="ECO:0000256" key="5">
    <source>
        <dbReference type="ARBA" id="ARBA00023157"/>
    </source>
</evidence>
<dbReference type="PANTHER" id="PTHR47145">
    <property type="entry name" value="BPI FOLD-CONTAINING FAMILY A MEMBER 2"/>
    <property type="match status" value="1"/>
</dbReference>
<evidence type="ECO:0000313" key="7">
    <source>
        <dbReference type="Ensembl" id="ENSCHIP00010012568.1"/>
    </source>
</evidence>
<dbReference type="GO" id="GO:0070062">
    <property type="term" value="C:extracellular exosome"/>
    <property type="evidence" value="ECO:0007669"/>
    <property type="project" value="TreeGrafter"/>
</dbReference>
<dbReference type="Pfam" id="PF01273">
    <property type="entry name" value="LBP_BPI_CETP"/>
    <property type="match status" value="1"/>
</dbReference>
<evidence type="ECO:0000256" key="4">
    <source>
        <dbReference type="ARBA" id="ARBA00022729"/>
    </source>
</evidence>
<keyword evidence="3" id="KW-0964">Secreted</keyword>